<dbReference type="InterPro" id="IPR001080">
    <property type="entry name" value="3Fe4S_ferredoxin"/>
</dbReference>
<dbReference type="PANTHER" id="PTHR36923:SF3">
    <property type="entry name" value="FERREDOXIN"/>
    <property type="match status" value="1"/>
</dbReference>
<keyword evidence="2 8" id="KW-0813">Transport</keyword>
<evidence type="ECO:0000256" key="5">
    <source>
        <dbReference type="ARBA" id="ARBA00023004"/>
    </source>
</evidence>
<evidence type="ECO:0000256" key="1">
    <source>
        <dbReference type="ARBA" id="ARBA00001927"/>
    </source>
</evidence>
<dbReference type="GO" id="GO:0009055">
    <property type="term" value="F:electron transfer activity"/>
    <property type="evidence" value="ECO:0007669"/>
    <property type="project" value="UniProtKB-UniRule"/>
</dbReference>
<comment type="function">
    <text evidence="8">Ferredoxins are iron-sulfur proteins that transfer electrons in a wide variety of metabolic reactions.</text>
</comment>
<dbReference type="KEGG" id="mmc:Mmcs_4202"/>
<accession>A0A5Q5BPA4</accession>
<dbReference type="InterPro" id="IPR051269">
    <property type="entry name" value="Fe-S_cluster_ET"/>
</dbReference>
<evidence type="ECO:0000256" key="4">
    <source>
        <dbReference type="ARBA" id="ARBA00022982"/>
    </source>
</evidence>
<evidence type="ECO:0000256" key="8">
    <source>
        <dbReference type="RuleBase" id="RU368020"/>
    </source>
</evidence>
<evidence type="ECO:0000256" key="2">
    <source>
        <dbReference type="ARBA" id="ARBA00022448"/>
    </source>
</evidence>
<reference evidence="9" key="1">
    <citation type="submission" date="2006-06" db="EMBL/GenBank/DDBJ databases">
        <title>Complete sequence of chromosome of Mycobacterium sp. MCS.</title>
        <authorList>
            <consortium name="US DOE Joint Genome Institute"/>
            <person name="Copeland A."/>
            <person name="Lucas S."/>
            <person name="Lapidus A."/>
            <person name="Barry K."/>
            <person name="Detter J.C."/>
            <person name="Glavina del Rio T."/>
            <person name="Hammon N."/>
            <person name="Israni S."/>
            <person name="Dalin E."/>
            <person name="Tice H."/>
            <person name="Pitluck S."/>
            <person name="Martinez M."/>
            <person name="Schmutz J."/>
            <person name="Larimer F."/>
            <person name="Land M."/>
            <person name="Hauser L."/>
            <person name="Kyrpides N."/>
            <person name="Kim E."/>
            <person name="Miller C.D."/>
            <person name="Hughes J.E."/>
            <person name="Anderson A.J."/>
            <person name="Sims R.C."/>
            <person name="Richardson P."/>
        </authorList>
    </citation>
    <scope>NUCLEOTIDE SEQUENCE [LARGE SCALE GENOMIC DNA]</scope>
    <source>
        <strain evidence="9">MCS</strain>
    </source>
</reference>
<dbReference type="SUPFAM" id="SSF54862">
    <property type="entry name" value="4Fe-4S ferredoxins"/>
    <property type="match status" value="1"/>
</dbReference>
<sequence length="63" mass="6870">MKVVAHQDMCVSAGQCAFTSPALFDQRDDDGVVVLLNQPIADQHDDARRAVESCPARAIDIEE</sequence>
<dbReference type="PRINTS" id="PR00352">
    <property type="entry name" value="3FE4SFRDOXIN"/>
</dbReference>
<name>A0A5Q5BPA4_MYCSS</name>
<dbReference type="GO" id="GO:0051538">
    <property type="term" value="F:3 iron, 4 sulfur cluster binding"/>
    <property type="evidence" value="ECO:0007669"/>
    <property type="project" value="UniProtKB-KW"/>
</dbReference>
<keyword evidence="3 8" id="KW-0479">Metal-binding</keyword>
<dbReference type="AlphaFoldDB" id="A0A5Q5BPA4"/>
<keyword evidence="6 8" id="KW-0411">Iron-sulfur</keyword>
<keyword evidence="7" id="KW-0003">3Fe-4S</keyword>
<dbReference type="GO" id="GO:0005506">
    <property type="term" value="F:iron ion binding"/>
    <property type="evidence" value="ECO:0007669"/>
    <property type="project" value="UniProtKB-UniRule"/>
</dbReference>
<keyword evidence="5 8" id="KW-0408">Iron</keyword>
<proteinExistence type="predicted"/>
<keyword evidence="4 8" id="KW-0249">Electron transport</keyword>
<evidence type="ECO:0000256" key="6">
    <source>
        <dbReference type="ARBA" id="ARBA00023014"/>
    </source>
</evidence>
<protein>
    <recommendedName>
        <fullName evidence="8">Ferredoxin</fullName>
    </recommendedName>
</protein>
<dbReference type="Gene3D" id="3.30.70.20">
    <property type="match status" value="1"/>
</dbReference>
<evidence type="ECO:0000256" key="3">
    <source>
        <dbReference type="ARBA" id="ARBA00022723"/>
    </source>
</evidence>
<evidence type="ECO:0000256" key="7">
    <source>
        <dbReference type="ARBA" id="ARBA00023291"/>
    </source>
</evidence>
<dbReference type="EMBL" id="CP000384">
    <property type="protein sequence ID" value="ABG10307.1"/>
    <property type="molecule type" value="Genomic_DNA"/>
</dbReference>
<gene>
    <name evidence="9" type="ordered locus">Mmcs_4202</name>
</gene>
<dbReference type="PANTHER" id="PTHR36923">
    <property type="entry name" value="FERREDOXIN"/>
    <property type="match status" value="1"/>
</dbReference>
<comment type="cofactor">
    <cofactor evidence="1">
        <name>[3Fe-4S] cluster</name>
        <dbReference type="ChEBI" id="CHEBI:21137"/>
    </cofactor>
</comment>
<dbReference type="Pfam" id="PF13370">
    <property type="entry name" value="Fer4_13"/>
    <property type="match status" value="1"/>
</dbReference>
<organism evidence="9">
    <name type="scientific">Mycobacterium sp. (strain MCS)</name>
    <dbReference type="NCBI Taxonomy" id="164756"/>
    <lineage>
        <taxon>Bacteria</taxon>
        <taxon>Bacillati</taxon>
        <taxon>Actinomycetota</taxon>
        <taxon>Actinomycetes</taxon>
        <taxon>Mycobacteriales</taxon>
        <taxon>Mycobacteriaceae</taxon>
        <taxon>Mycobacterium</taxon>
    </lineage>
</organism>
<evidence type="ECO:0000313" key="9">
    <source>
        <dbReference type="EMBL" id="ABG10307.1"/>
    </source>
</evidence>